<comment type="caution">
    <text evidence="2">The sequence shown here is derived from an EMBL/GenBank/DDBJ whole genome shotgun (WGS) entry which is preliminary data.</text>
</comment>
<protein>
    <recommendedName>
        <fullName evidence="4">Protein kinase domain-containing protein</fullName>
    </recommendedName>
</protein>
<reference evidence="2 3" key="1">
    <citation type="submission" date="2024-01" db="EMBL/GenBank/DDBJ databases">
        <authorList>
            <person name="Allen C."/>
            <person name="Tagirdzhanova G."/>
        </authorList>
    </citation>
    <scope>NUCLEOTIDE SEQUENCE [LARGE SCALE GENOMIC DNA]</scope>
    <source>
        <strain evidence="2 3">CBS 119000</strain>
    </source>
</reference>
<sequence>MFGKEAIEKVVQVLIEAVNSNSLLRDRLGLRGKAKFYTHPSRFVDNDDAPEPNDVAHLFSWYCNCLTSDDAEIAKMVVEYIFPEELTPVVLIDGLMSEIQPARDVIENRDRDVMCTSRAHVTAAVTKVYSCMIDKGIQYGFICTGQSYVFLHIPDDPSIVYYHLSVPIVDVCDDDETRLYKTAAAQVFVFVLQSFLTDLPPQSWHDAAANIGVWPLNSEDAQSQIIESACNRKNSRASAQEAQRRRSFERSPIRTLSSCKQSEIQSDCKESGNEAACSLPHQAASSQSTPALQQGVAGQGRIQDRSYCTHACLLGLANGGPMDKDCPNADSHRPKHISSSKFLRLLQAQLANDRGPDADIIPLHMSGAIGALFKVRLSAYGYTLVAKGMTRLRLERLEHERDVYRVLRPIQGKHVAVCLGLKDLILPYYYHGRAFTHLLFLSWAGRPLDLCLKEVSEEALIAAVTEAYKSIHHLRIIHFDAEVRNITYDKAPMIVDFERSKYIKRDSLGTTGLDGQSRKRKSDTTQQQKVDHFARELSAVVDRVSECYDDLRPSKQ</sequence>
<dbReference type="InterPro" id="IPR011009">
    <property type="entry name" value="Kinase-like_dom_sf"/>
</dbReference>
<evidence type="ECO:0000313" key="2">
    <source>
        <dbReference type="EMBL" id="CAK7273572.1"/>
    </source>
</evidence>
<organism evidence="2 3">
    <name type="scientific">Sporothrix epigloea</name>
    <dbReference type="NCBI Taxonomy" id="1892477"/>
    <lineage>
        <taxon>Eukaryota</taxon>
        <taxon>Fungi</taxon>
        <taxon>Dikarya</taxon>
        <taxon>Ascomycota</taxon>
        <taxon>Pezizomycotina</taxon>
        <taxon>Sordariomycetes</taxon>
        <taxon>Sordariomycetidae</taxon>
        <taxon>Ophiostomatales</taxon>
        <taxon>Ophiostomataceae</taxon>
        <taxon>Sporothrix</taxon>
    </lineage>
</organism>
<evidence type="ECO:0008006" key="4">
    <source>
        <dbReference type="Google" id="ProtNLM"/>
    </source>
</evidence>
<dbReference type="EMBL" id="CAWUON010000115">
    <property type="protein sequence ID" value="CAK7273572.1"/>
    <property type="molecule type" value="Genomic_DNA"/>
</dbReference>
<dbReference type="Gene3D" id="1.10.510.10">
    <property type="entry name" value="Transferase(Phosphotransferase) domain 1"/>
    <property type="match status" value="1"/>
</dbReference>
<keyword evidence="3" id="KW-1185">Reference proteome</keyword>
<feature type="compositionally biased region" description="Basic and acidic residues" evidence="1">
    <location>
        <begin position="242"/>
        <end position="252"/>
    </location>
</feature>
<name>A0ABP0E320_9PEZI</name>
<gene>
    <name evidence="2" type="ORF">SEPCBS119000_005729</name>
</gene>
<evidence type="ECO:0000256" key="1">
    <source>
        <dbReference type="SAM" id="MobiDB-lite"/>
    </source>
</evidence>
<evidence type="ECO:0000313" key="3">
    <source>
        <dbReference type="Proteomes" id="UP001642502"/>
    </source>
</evidence>
<proteinExistence type="predicted"/>
<dbReference type="Proteomes" id="UP001642502">
    <property type="component" value="Unassembled WGS sequence"/>
</dbReference>
<dbReference type="SUPFAM" id="SSF56112">
    <property type="entry name" value="Protein kinase-like (PK-like)"/>
    <property type="match status" value="1"/>
</dbReference>
<feature type="region of interest" description="Disordered" evidence="1">
    <location>
        <begin position="231"/>
        <end position="254"/>
    </location>
</feature>
<accession>A0ABP0E320</accession>